<gene>
    <name evidence="3" type="ORF">GCM10023205_02660</name>
</gene>
<name>A0ABP9GMH6_9ACTN</name>
<dbReference type="Gene3D" id="2.30.30.440">
    <property type="entry name" value="Domain of unknown function DUF1918"/>
    <property type="match status" value="1"/>
</dbReference>
<dbReference type="RefSeq" id="WP_345673326.1">
    <property type="nucleotide sequence ID" value="NZ_BAABHS010000001.1"/>
</dbReference>
<comment type="caution">
    <text evidence="3">The sequence shown here is derived from an EMBL/GenBank/DDBJ whole genome shotgun (WGS) entry which is preliminary data.</text>
</comment>
<reference evidence="4" key="1">
    <citation type="journal article" date="2019" name="Int. J. Syst. Evol. Microbiol.">
        <title>The Global Catalogue of Microorganisms (GCM) 10K type strain sequencing project: providing services to taxonomists for standard genome sequencing and annotation.</title>
        <authorList>
            <consortium name="The Broad Institute Genomics Platform"/>
            <consortium name="The Broad Institute Genome Sequencing Center for Infectious Disease"/>
            <person name="Wu L."/>
            <person name="Ma J."/>
        </authorList>
    </citation>
    <scope>NUCLEOTIDE SEQUENCE [LARGE SCALE GENOMIC DNA]</scope>
    <source>
        <strain evidence="4">JCM 17986</strain>
    </source>
</reference>
<dbReference type="SUPFAM" id="SSF50118">
    <property type="entry name" value="Cell growth inhibitor/plasmid maintenance toxic component"/>
    <property type="match status" value="1"/>
</dbReference>
<feature type="region of interest" description="Disordered" evidence="1">
    <location>
        <begin position="67"/>
        <end position="88"/>
    </location>
</feature>
<evidence type="ECO:0000256" key="1">
    <source>
        <dbReference type="SAM" id="MobiDB-lite"/>
    </source>
</evidence>
<keyword evidence="4" id="KW-1185">Reference proteome</keyword>
<dbReference type="Pfam" id="PF08940">
    <property type="entry name" value="DUF1918"/>
    <property type="match status" value="1"/>
</dbReference>
<feature type="region of interest" description="Disordered" evidence="1">
    <location>
        <begin position="1"/>
        <end position="34"/>
    </location>
</feature>
<dbReference type="EMBL" id="BAABHS010000001">
    <property type="protein sequence ID" value="GAA4946362.1"/>
    <property type="molecule type" value="Genomic_DNA"/>
</dbReference>
<feature type="compositionally biased region" description="Basic and acidic residues" evidence="1">
    <location>
        <begin position="1"/>
        <end position="30"/>
    </location>
</feature>
<dbReference type="Proteomes" id="UP001500466">
    <property type="component" value="Unassembled WGS sequence"/>
</dbReference>
<feature type="domain" description="DUF1918" evidence="2">
    <location>
        <begin position="1"/>
        <end position="57"/>
    </location>
</feature>
<sequence>MHATIGDRLHVHGNHVGEADRKGEILEVRGPDGGPPYVVRFEDGHTGLIFPGPDAEVETAAVRHALGRPLPGSAPTPNAMPKHQRHGW</sequence>
<evidence type="ECO:0000313" key="3">
    <source>
        <dbReference type="EMBL" id="GAA4946362.1"/>
    </source>
</evidence>
<evidence type="ECO:0000313" key="4">
    <source>
        <dbReference type="Proteomes" id="UP001500466"/>
    </source>
</evidence>
<accession>A0ABP9GMH6</accession>
<organism evidence="3 4">
    <name type="scientific">Yinghuangia aomiensis</name>
    <dbReference type="NCBI Taxonomy" id="676205"/>
    <lineage>
        <taxon>Bacteria</taxon>
        <taxon>Bacillati</taxon>
        <taxon>Actinomycetota</taxon>
        <taxon>Actinomycetes</taxon>
        <taxon>Kitasatosporales</taxon>
        <taxon>Streptomycetaceae</taxon>
        <taxon>Yinghuangia</taxon>
    </lineage>
</organism>
<protein>
    <recommendedName>
        <fullName evidence="2">DUF1918 domain-containing protein</fullName>
    </recommendedName>
</protein>
<dbReference type="InterPro" id="IPR015035">
    <property type="entry name" value="DUF1918"/>
</dbReference>
<proteinExistence type="predicted"/>
<evidence type="ECO:0000259" key="2">
    <source>
        <dbReference type="Pfam" id="PF08940"/>
    </source>
</evidence>